<dbReference type="GO" id="GO:0046872">
    <property type="term" value="F:metal ion binding"/>
    <property type="evidence" value="ECO:0007669"/>
    <property type="project" value="InterPro"/>
</dbReference>
<keyword evidence="2" id="KW-0812">Transmembrane</keyword>
<feature type="region of interest" description="Disordered" evidence="1">
    <location>
        <begin position="532"/>
        <end position="566"/>
    </location>
</feature>
<dbReference type="SUPFAM" id="SSF49363">
    <property type="entry name" value="Purple acid phosphatase, N-terminal domain"/>
    <property type="match status" value="1"/>
</dbReference>
<evidence type="ECO:0000256" key="1">
    <source>
        <dbReference type="SAM" id="MobiDB-lite"/>
    </source>
</evidence>
<organism evidence="5">
    <name type="scientific">uncultured Microgenomates bacterium Rifle_16ft_4_minimus_37633</name>
    <dbReference type="NCBI Taxonomy" id="1665114"/>
    <lineage>
        <taxon>Bacteria</taxon>
        <taxon>Candidatus Microgenomatota</taxon>
        <taxon>environmental samples</taxon>
    </lineage>
</organism>
<dbReference type="Pfam" id="PF16656">
    <property type="entry name" value="Pur_ac_phosph_N"/>
    <property type="match status" value="1"/>
</dbReference>
<feature type="transmembrane region" description="Helical" evidence="2">
    <location>
        <begin position="573"/>
        <end position="598"/>
    </location>
</feature>
<feature type="domain" description="Purple acid phosphatase N-terminal" evidence="3">
    <location>
        <begin position="46"/>
        <end position="120"/>
    </location>
</feature>
<keyword evidence="2" id="KW-1133">Transmembrane helix</keyword>
<dbReference type="Gene3D" id="2.60.40.380">
    <property type="entry name" value="Purple acid phosphatase-like, N-terminal"/>
    <property type="match status" value="1"/>
</dbReference>
<dbReference type="Pfam" id="PF19077">
    <property type="entry name" value="Big_13"/>
    <property type="match status" value="1"/>
</dbReference>
<dbReference type="InterPro" id="IPR008963">
    <property type="entry name" value="Purple_acid_Pase-like_N"/>
</dbReference>
<evidence type="ECO:0000259" key="4">
    <source>
        <dbReference type="Pfam" id="PF19077"/>
    </source>
</evidence>
<dbReference type="InterPro" id="IPR044016">
    <property type="entry name" value="Big_13"/>
</dbReference>
<feature type="compositionally biased region" description="Low complexity" evidence="1">
    <location>
        <begin position="532"/>
        <end position="561"/>
    </location>
</feature>
<evidence type="ECO:0000313" key="5">
    <source>
        <dbReference type="EMBL" id="AKQ02275.1"/>
    </source>
</evidence>
<evidence type="ECO:0000256" key="2">
    <source>
        <dbReference type="SAM" id="Phobius"/>
    </source>
</evidence>
<dbReference type="InterPro" id="IPR013783">
    <property type="entry name" value="Ig-like_fold"/>
</dbReference>
<evidence type="ECO:0000259" key="3">
    <source>
        <dbReference type="Pfam" id="PF16656"/>
    </source>
</evidence>
<dbReference type="EMBL" id="KT006999">
    <property type="protein sequence ID" value="AKQ02275.1"/>
    <property type="molecule type" value="Genomic_DNA"/>
</dbReference>
<proteinExistence type="predicted"/>
<accession>A0A0H4T6A7</accession>
<feature type="transmembrane region" description="Helical" evidence="2">
    <location>
        <begin position="451"/>
        <end position="472"/>
    </location>
</feature>
<dbReference type="InterPro" id="IPR015914">
    <property type="entry name" value="PAPs_N"/>
</dbReference>
<feature type="transmembrane region" description="Helical" evidence="2">
    <location>
        <begin position="404"/>
        <end position="422"/>
    </location>
</feature>
<name>A0A0H4T6A7_9BACT</name>
<keyword evidence="2" id="KW-0472">Membrane</keyword>
<protein>
    <submittedName>
        <fullName evidence="5">Cohesin domain protein</fullName>
    </submittedName>
</protein>
<dbReference type="AlphaFoldDB" id="A0A0H4T6A7"/>
<reference evidence="5" key="1">
    <citation type="journal article" date="2015" name="ISME J.">
        <title>Aquifer environment selects for microbial species cohorts in sediment and groundwater.</title>
        <authorList>
            <person name="Hug L.A."/>
            <person name="Thomas B.C."/>
            <person name="Brown C.T."/>
            <person name="Frischkorn K.R."/>
            <person name="Williams K.H."/>
            <person name="Tringe S.G."/>
            <person name="Banfield J.F."/>
        </authorList>
    </citation>
    <scope>NUCLEOTIDE SEQUENCE</scope>
</reference>
<feature type="domain" description="Bacterial Ig-like" evidence="4">
    <location>
        <begin position="272"/>
        <end position="354"/>
    </location>
</feature>
<dbReference type="GO" id="GO:0003993">
    <property type="term" value="F:acid phosphatase activity"/>
    <property type="evidence" value="ECO:0007669"/>
    <property type="project" value="InterPro"/>
</dbReference>
<dbReference type="Gene3D" id="2.60.40.10">
    <property type="entry name" value="Immunoglobulins"/>
    <property type="match status" value="1"/>
</dbReference>
<sequence length="599" mass="64687">MNIFRKGKKIPTITGIFVLLMGLVAGVVAINSKQIFRLGALEEISPKNIRISNINDTSITISWTTTTDTQGFIRWGEKPDSLNKSAFDSVNSDLRQKSHYIKLNNLTQKRNYYYSINSNGYDFDNDNLPWIIQTGPKLDLPTLPQIIYGSIISTSGEPEKNAIVFATVNGGSLLSTVTEDDGTWVIPLSLTRKSNLKSYVIINPDTTPVDINVQSDSSIALATIFPASAKPVPAITLGEVYDFKNITPINTGNTPSSDINIGEDDSSTPVTASDSGIFIENLKDGETLDTTNPEFFGGGPPNKSFTITVESDPVTGTVATDSDGKWDWTAPKSLEEGEHNITLSWTDENGVLQKINKKFSVEAQNVPTNAIVESPTIQPELNISTPEPKKSTYPFPTILSDTRMLIGIGSFILIFVIIFIILRLRRKKTPAPTPLPHAPNQNGSQNTFPKILISLGVIILISATAYLGYQVYINRTKPSLVKTPEIAEVIETPTVSPILSTAPEFTPTIEGASPTPTIIPTSTPKIISPTPALKPTSTPTPAQTSAVTPTPTPTRSVIVSPTSPPPTTEPLPIAGFGLPSTLMILMGSLLFIFSLAILL</sequence>